<reference evidence="5" key="1">
    <citation type="journal article" date="2009" name="ISME J.">
        <title>Functional metagenomics reveals diverse beta-lactamases in a remote Alaskan soil.</title>
        <authorList>
            <person name="Allen H.K."/>
            <person name="Moe L.A."/>
            <person name="Rodbumrer J."/>
            <person name="Gaarder A."/>
            <person name="Handelsman J."/>
        </authorList>
    </citation>
    <scope>NUCLEOTIDE SEQUENCE</scope>
</reference>
<dbReference type="InterPro" id="IPR036390">
    <property type="entry name" value="WH_DNA-bd_sf"/>
</dbReference>
<comment type="similarity">
    <text evidence="1">Belongs to the BlaI transcriptional regulatory family.</text>
</comment>
<dbReference type="GO" id="GO:0045892">
    <property type="term" value="P:negative regulation of DNA-templated transcription"/>
    <property type="evidence" value="ECO:0007669"/>
    <property type="project" value="InterPro"/>
</dbReference>
<keyword evidence="3" id="KW-0238">DNA-binding</keyword>
<keyword evidence="2" id="KW-0805">Transcription regulation</keyword>
<dbReference type="InterPro" id="IPR036388">
    <property type="entry name" value="WH-like_DNA-bd_sf"/>
</dbReference>
<proteinExistence type="inferred from homology"/>
<evidence type="ECO:0000256" key="2">
    <source>
        <dbReference type="ARBA" id="ARBA00023015"/>
    </source>
</evidence>
<dbReference type="PIRSF" id="PIRSF019455">
    <property type="entry name" value="CopR_AtkY"/>
    <property type="match status" value="1"/>
</dbReference>
<protein>
    <submittedName>
        <fullName evidence="5">Putative transcriptional repressor</fullName>
    </submittedName>
</protein>
<name>B5L5W9_9BACT</name>
<dbReference type="AlphaFoldDB" id="B5L5W9"/>
<evidence type="ECO:0000256" key="3">
    <source>
        <dbReference type="ARBA" id="ARBA00023125"/>
    </source>
</evidence>
<dbReference type="Pfam" id="PF03965">
    <property type="entry name" value="Penicillinase_R"/>
    <property type="match status" value="1"/>
</dbReference>
<accession>B5L5W9</accession>
<evidence type="ECO:0000313" key="5">
    <source>
        <dbReference type="EMBL" id="ACH59004.1"/>
    </source>
</evidence>
<keyword evidence="4" id="KW-0804">Transcription</keyword>
<dbReference type="Gene3D" id="1.10.4040.10">
    <property type="entry name" value="Penicillinase repressor domain"/>
    <property type="match status" value="1"/>
</dbReference>
<evidence type="ECO:0000256" key="4">
    <source>
        <dbReference type="ARBA" id="ARBA00023163"/>
    </source>
</evidence>
<dbReference type="InterPro" id="IPR005650">
    <property type="entry name" value="BlaI_family"/>
</dbReference>
<dbReference type="EMBL" id="EU408358">
    <property type="protein sequence ID" value="ACH59004.1"/>
    <property type="molecule type" value="Genomic_DNA"/>
</dbReference>
<dbReference type="SUPFAM" id="SSF46785">
    <property type="entry name" value="Winged helix' DNA-binding domain"/>
    <property type="match status" value="1"/>
</dbReference>
<evidence type="ECO:0000256" key="1">
    <source>
        <dbReference type="ARBA" id="ARBA00011046"/>
    </source>
</evidence>
<dbReference type="Gene3D" id="1.10.10.10">
    <property type="entry name" value="Winged helix-like DNA-binding domain superfamily/Winged helix DNA-binding domain"/>
    <property type="match status" value="1"/>
</dbReference>
<dbReference type="GO" id="GO:0003677">
    <property type="term" value="F:DNA binding"/>
    <property type="evidence" value="ECO:0007669"/>
    <property type="project" value="UniProtKB-KW"/>
</dbReference>
<sequence length="147" mass="16629">MTKTFVNNAGLNMIRKQNKKTLPAPTNTELSILTVLWHLGPGTVREILKRFNQDREAEAGYTTILKMLQVMYEKGLVDRDNSQRPQVYRAVLLEEETQQQLVTDLLEKAFGGSAKKLVMQALAAKETSEKDLAQIERLLDRVEGGNK</sequence>
<organism evidence="5">
    <name type="scientific">uncultured bacterium BLR5</name>
    <dbReference type="NCBI Taxonomy" id="506522"/>
    <lineage>
        <taxon>Bacteria</taxon>
        <taxon>environmental samples</taxon>
    </lineage>
</organism>